<dbReference type="PROSITE" id="PS50977">
    <property type="entry name" value="HTH_TETR_2"/>
    <property type="match status" value="1"/>
</dbReference>
<proteinExistence type="predicted"/>
<dbReference type="InterPro" id="IPR050624">
    <property type="entry name" value="HTH-type_Tx_Regulator"/>
</dbReference>
<dbReference type="InterPro" id="IPR001647">
    <property type="entry name" value="HTH_TetR"/>
</dbReference>
<evidence type="ECO:0000259" key="3">
    <source>
        <dbReference type="PROSITE" id="PS50977"/>
    </source>
</evidence>
<dbReference type="OrthoDB" id="9814200at2"/>
<dbReference type="SUPFAM" id="SSF46689">
    <property type="entry name" value="Homeodomain-like"/>
    <property type="match status" value="1"/>
</dbReference>
<dbReference type="PANTHER" id="PTHR43479">
    <property type="entry name" value="ACREF/ENVCD OPERON REPRESSOR-RELATED"/>
    <property type="match status" value="1"/>
</dbReference>
<dbReference type="Gene3D" id="1.10.357.10">
    <property type="entry name" value="Tetracycline Repressor, domain 2"/>
    <property type="match status" value="1"/>
</dbReference>
<dbReference type="PANTHER" id="PTHR43479:SF11">
    <property type="entry name" value="ACREF_ENVCD OPERON REPRESSOR-RELATED"/>
    <property type="match status" value="1"/>
</dbReference>
<dbReference type="InterPro" id="IPR009057">
    <property type="entry name" value="Homeodomain-like_sf"/>
</dbReference>
<dbReference type="KEGG" id="pmar:B0X71_17490"/>
<accession>A0A1Q2L2N1</accession>
<gene>
    <name evidence="4" type="ORF">B0X71_17490</name>
</gene>
<dbReference type="GO" id="GO:0003677">
    <property type="term" value="F:DNA binding"/>
    <property type="evidence" value="ECO:0007669"/>
    <property type="project" value="UniProtKB-UniRule"/>
</dbReference>
<reference evidence="4 5" key="1">
    <citation type="submission" date="2017-02" db="EMBL/GenBank/DDBJ databases">
        <title>The complete genomic sequence of a novel cold adapted crude oil-degrading bacterium Planococcus qaidamina Y42.</title>
        <authorList>
            <person name="Yang R."/>
        </authorList>
    </citation>
    <scope>NUCLEOTIDE SEQUENCE [LARGE SCALE GENOMIC DNA]</scope>
    <source>
        <strain evidence="4 5">Y42</strain>
    </source>
</reference>
<name>A0A1Q2L2N1_9BACL</name>
<sequence>MNLRERKAAKKREDILRSASLVIAREGFQNATMEDIAAELLMTKGSLYYYFNSKQELLYHCHDWILSDAMEKMEEIVAKPISAVEKLKQAIKMHLQVAIQEKDVFNLIIKPAQVFPEEYVQTILIKRDKYAEYFDKIIEQGMEMGEFAPKHAKMVRMIILGATNWVQVWYSPGGEFSKEEIQDMYAEYLTEILI</sequence>
<feature type="DNA-binding region" description="H-T-H motif" evidence="2">
    <location>
        <begin position="32"/>
        <end position="51"/>
    </location>
</feature>
<dbReference type="AlphaFoldDB" id="A0A1Q2L2N1"/>
<feature type="domain" description="HTH tetR-type" evidence="3">
    <location>
        <begin position="9"/>
        <end position="69"/>
    </location>
</feature>
<keyword evidence="1 2" id="KW-0238">DNA-binding</keyword>
<dbReference type="Pfam" id="PF00440">
    <property type="entry name" value="TetR_N"/>
    <property type="match status" value="1"/>
</dbReference>
<dbReference type="SUPFAM" id="SSF48498">
    <property type="entry name" value="Tetracyclin repressor-like, C-terminal domain"/>
    <property type="match status" value="1"/>
</dbReference>
<dbReference type="EMBL" id="CP019640">
    <property type="protein sequence ID" value="AQQ54718.1"/>
    <property type="molecule type" value="Genomic_DNA"/>
</dbReference>
<evidence type="ECO:0000313" key="5">
    <source>
        <dbReference type="Proteomes" id="UP000188184"/>
    </source>
</evidence>
<organism evidence="4 5">
    <name type="scientific">Planococcus lenghuensis</name>
    <dbReference type="NCBI Taxonomy" id="2213202"/>
    <lineage>
        <taxon>Bacteria</taxon>
        <taxon>Bacillati</taxon>
        <taxon>Bacillota</taxon>
        <taxon>Bacilli</taxon>
        <taxon>Bacillales</taxon>
        <taxon>Caryophanaceae</taxon>
        <taxon>Planococcus</taxon>
    </lineage>
</organism>
<evidence type="ECO:0000313" key="4">
    <source>
        <dbReference type="EMBL" id="AQQ54718.1"/>
    </source>
</evidence>
<dbReference type="InterPro" id="IPR036271">
    <property type="entry name" value="Tet_transcr_reg_TetR-rel_C_sf"/>
</dbReference>
<dbReference type="Gene3D" id="1.10.10.60">
    <property type="entry name" value="Homeodomain-like"/>
    <property type="match status" value="1"/>
</dbReference>
<dbReference type="Proteomes" id="UP000188184">
    <property type="component" value="Chromosome"/>
</dbReference>
<dbReference type="RefSeq" id="WP_077590617.1">
    <property type="nucleotide sequence ID" value="NZ_CP019640.1"/>
</dbReference>
<dbReference type="PRINTS" id="PR00455">
    <property type="entry name" value="HTHTETR"/>
</dbReference>
<protein>
    <submittedName>
        <fullName evidence="4">TetR family transcriptional regulator</fullName>
    </submittedName>
</protein>
<evidence type="ECO:0000256" key="1">
    <source>
        <dbReference type="ARBA" id="ARBA00023125"/>
    </source>
</evidence>
<dbReference type="InterPro" id="IPR041490">
    <property type="entry name" value="KstR2_TetR_C"/>
</dbReference>
<keyword evidence="5" id="KW-1185">Reference proteome</keyword>
<dbReference type="Pfam" id="PF17932">
    <property type="entry name" value="TetR_C_24"/>
    <property type="match status" value="1"/>
</dbReference>
<evidence type="ECO:0000256" key="2">
    <source>
        <dbReference type="PROSITE-ProRule" id="PRU00335"/>
    </source>
</evidence>